<dbReference type="Pfam" id="PF21274">
    <property type="entry name" value="Rng_hyd_C"/>
    <property type="match status" value="1"/>
</dbReference>
<dbReference type="Pfam" id="PF01494">
    <property type="entry name" value="FAD_binding_3"/>
    <property type="match status" value="1"/>
</dbReference>
<evidence type="ECO:0000256" key="3">
    <source>
        <dbReference type="ARBA" id="ARBA00022827"/>
    </source>
</evidence>
<name>A0ABP5FG64_9MICO</name>
<dbReference type="InterPro" id="IPR036188">
    <property type="entry name" value="FAD/NAD-bd_sf"/>
</dbReference>
<dbReference type="EMBL" id="BAAAPW010000001">
    <property type="protein sequence ID" value="GAA2025955.1"/>
    <property type="molecule type" value="Genomic_DNA"/>
</dbReference>
<dbReference type="PANTHER" id="PTHR43004">
    <property type="entry name" value="TRK SYSTEM POTASSIUM UPTAKE PROTEIN"/>
    <property type="match status" value="1"/>
</dbReference>
<organism evidence="5 6">
    <name type="scientific">Agromyces tropicus</name>
    <dbReference type="NCBI Taxonomy" id="555371"/>
    <lineage>
        <taxon>Bacteria</taxon>
        <taxon>Bacillati</taxon>
        <taxon>Actinomycetota</taxon>
        <taxon>Actinomycetes</taxon>
        <taxon>Micrococcales</taxon>
        <taxon>Microbacteriaceae</taxon>
        <taxon>Agromyces</taxon>
    </lineage>
</organism>
<evidence type="ECO:0000259" key="4">
    <source>
        <dbReference type="Pfam" id="PF01494"/>
    </source>
</evidence>
<dbReference type="GO" id="GO:0004497">
    <property type="term" value="F:monooxygenase activity"/>
    <property type="evidence" value="ECO:0007669"/>
    <property type="project" value="UniProtKB-KW"/>
</dbReference>
<keyword evidence="5" id="KW-0503">Monooxygenase</keyword>
<keyword evidence="3" id="KW-0274">FAD</keyword>
<dbReference type="Gene3D" id="3.30.9.10">
    <property type="entry name" value="D-Amino Acid Oxidase, subunit A, domain 2"/>
    <property type="match status" value="1"/>
</dbReference>
<dbReference type="SUPFAM" id="SSF51905">
    <property type="entry name" value="FAD/NAD(P)-binding domain"/>
    <property type="match status" value="1"/>
</dbReference>
<evidence type="ECO:0000256" key="1">
    <source>
        <dbReference type="ARBA" id="ARBA00001974"/>
    </source>
</evidence>
<accession>A0ABP5FG64</accession>
<reference evidence="6" key="1">
    <citation type="journal article" date="2019" name="Int. J. Syst. Evol. Microbiol.">
        <title>The Global Catalogue of Microorganisms (GCM) 10K type strain sequencing project: providing services to taxonomists for standard genome sequencing and annotation.</title>
        <authorList>
            <consortium name="The Broad Institute Genomics Platform"/>
            <consortium name="The Broad Institute Genome Sequencing Center for Infectious Disease"/>
            <person name="Wu L."/>
            <person name="Ma J."/>
        </authorList>
    </citation>
    <scope>NUCLEOTIDE SEQUENCE [LARGE SCALE GENOMIC DNA]</scope>
    <source>
        <strain evidence="6">JCM 15672</strain>
    </source>
</reference>
<dbReference type="InterPro" id="IPR050641">
    <property type="entry name" value="RIFMO-like"/>
</dbReference>
<comment type="cofactor">
    <cofactor evidence="1">
        <name>FAD</name>
        <dbReference type="ChEBI" id="CHEBI:57692"/>
    </cofactor>
</comment>
<evidence type="ECO:0000256" key="2">
    <source>
        <dbReference type="ARBA" id="ARBA00022630"/>
    </source>
</evidence>
<dbReference type="Gene3D" id="3.40.30.120">
    <property type="match status" value="1"/>
</dbReference>
<dbReference type="PRINTS" id="PR00420">
    <property type="entry name" value="RNGMNOXGNASE"/>
</dbReference>
<keyword evidence="5" id="KW-0560">Oxidoreductase</keyword>
<sequence>MRFCTSVAGRDITWISDVLGLELEGSALTSEAGQQVTQPVVEEALRALLATSPLVETRYGSRGLDVDLTGDRPKVTVEDEAGEVSTLSAEYVVGADGSRSIVRAALGAHYEGAPGGRPNVNITFRSRTLGAMVPARNAVHHWVLDPGAPGMVGPMGRDDQWFAISTGTESVADDDEAASIVRALVGADIDVEVLATDPWQARLLLADSYGADRAFLVGDAAHQNPPWGGHGFNTGVGDAVNLGWKLAAVLNGWAPDSLLDSYEAERRPIARQTIELAANNMKHLSIELASPDLVAEGAHGDEARAAAAERIQATKRDEFHALGLVLGYGYGPSAAAQAPTTREYIPIAAPGNRLPHSRNPEGESLFDLLGAEVTLLGAASSAWADAAAARGIPLVVVDPVAHGFPPVAGDDLVLVRPDQHIAWRGPVSADPGAALDLAVRGFAAAS</sequence>
<dbReference type="InterPro" id="IPR002938">
    <property type="entry name" value="FAD-bd"/>
</dbReference>
<keyword evidence="6" id="KW-1185">Reference proteome</keyword>
<evidence type="ECO:0000313" key="5">
    <source>
        <dbReference type="EMBL" id="GAA2025955.1"/>
    </source>
</evidence>
<dbReference type="Proteomes" id="UP001501196">
    <property type="component" value="Unassembled WGS sequence"/>
</dbReference>
<gene>
    <name evidence="5" type="ORF">GCM10009819_06290</name>
</gene>
<dbReference type="Gene3D" id="3.50.50.60">
    <property type="entry name" value="FAD/NAD(P)-binding domain"/>
    <property type="match status" value="1"/>
</dbReference>
<feature type="domain" description="FAD-binding" evidence="4">
    <location>
        <begin position="33"/>
        <end position="275"/>
    </location>
</feature>
<comment type="caution">
    <text evidence="5">The sequence shown here is derived from an EMBL/GenBank/DDBJ whole genome shotgun (WGS) entry which is preliminary data.</text>
</comment>
<keyword evidence="2" id="KW-0285">Flavoprotein</keyword>
<proteinExistence type="predicted"/>
<protein>
    <submittedName>
        <fullName evidence="5">FAD-dependent monooxygenase</fullName>
    </submittedName>
</protein>
<dbReference type="PANTHER" id="PTHR43004:SF19">
    <property type="entry name" value="BINDING MONOOXYGENASE, PUTATIVE (JCVI)-RELATED"/>
    <property type="match status" value="1"/>
</dbReference>
<evidence type="ECO:0000313" key="6">
    <source>
        <dbReference type="Proteomes" id="UP001501196"/>
    </source>
</evidence>